<evidence type="ECO:0000256" key="1">
    <source>
        <dbReference type="ARBA" id="ARBA00022448"/>
    </source>
</evidence>
<dbReference type="Pfam" id="PF00005">
    <property type="entry name" value="ABC_tran"/>
    <property type="match status" value="1"/>
</dbReference>
<evidence type="ECO:0000313" key="5">
    <source>
        <dbReference type="EMBL" id="RLV50958.1"/>
    </source>
</evidence>
<protein>
    <submittedName>
        <fullName evidence="5">ABC transporter ATP-binding protein</fullName>
    </submittedName>
</protein>
<dbReference type="GO" id="GO:1903806">
    <property type="term" value="P:L-isoleucine import across plasma membrane"/>
    <property type="evidence" value="ECO:0007669"/>
    <property type="project" value="TreeGrafter"/>
</dbReference>
<dbReference type="SUPFAM" id="SSF52540">
    <property type="entry name" value="P-loop containing nucleoside triphosphate hydrolases"/>
    <property type="match status" value="1"/>
</dbReference>
<accession>A0A3L8P8T6</accession>
<dbReference type="GO" id="GO:0005304">
    <property type="term" value="F:L-valine transmembrane transporter activity"/>
    <property type="evidence" value="ECO:0007669"/>
    <property type="project" value="TreeGrafter"/>
</dbReference>
<keyword evidence="2" id="KW-0547">Nucleotide-binding</keyword>
<dbReference type="PANTHER" id="PTHR45772:SF7">
    <property type="entry name" value="AMINO ACID ABC TRANSPORTER ATP-BINDING PROTEIN"/>
    <property type="match status" value="1"/>
</dbReference>
<comment type="caution">
    <text evidence="5">The sequence shown here is derived from an EMBL/GenBank/DDBJ whole genome shotgun (WGS) entry which is preliminary data.</text>
</comment>
<dbReference type="RefSeq" id="WP_121804638.1">
    <property type="nucleotide sequence ID" value="NZ_RDBE01000001.1"/>
</dbReference>
<dbReference type="GO" id="GO:0016887">
    <property type="term" value="F:ATP hydrolysis activity"/>
    <property type="evidence" value="ECO:0007669"/>
    <property type="project" value="InterPro"/>
</dbReference>
<organism evidence="5 6">
    <name type="scientific">Nocardioides mangrovicus</name>
    <dbReference type="NCBI Taxonomy" id="2478913"/>
    <lineage>
        <taxon>Bacteria</taxon>
        <taxon>Bacillati</taxon>
        <taxon>Actinomycetota</taxon>
        <taxon>Actinomycetes</taxon>
        <taxon>Propionibacteriales</taxon>
        <taxon>Nocardioidaceae</taxon>
        <taxon>Nocardioides</taxon>
    </lineage>
</organism>
<dbReference type="InterPro" id="IPR027417">
    <property type="entry name" value="P-loop_NTPase"/>
</dbReference>
<dbReference type="SMART" id="SM00382">
    <property type="entry name" value="AAA"/>
    <property type="match status" value="1"/>
</dbReference>
<dbReference type="GO" id="GO:0015192">
    <property type="term" value="F:L-phenylalanine transmembrane transporter activity"/>
    <property type="evidence" value="ECO:0007669"/>
    <property type="project" value="TreeGrafter"/>
</dbReference>
<dbReference type="GO" id="GO:0015188">
    <property type="term" value="F:L-isoleucine transmembrane transporter activity"/>
    <property type="evidence" value="ECO:0007669"/>
    <property type="project" value="TreeGrafter"/>
</dbReference>
<dbReference type="InterPro" id="IPR051120">
    <property type="entry name" value="ABC_AA/LPS_Transport"/>
</dbReference>
<gene>
    <name evidence="5" type="ORF">D9V37_03220</name>
</gene>
<dbReference type="InterPro" id="IPR003439">
    <property type="entry name" value="ABC_transporter-like_ATP-bd"/>
</dbReference>
<keyword evidence="1" id="KW-0813">Transport</keyword>
<dbReference type="Pfam" id="PF12399">
    <property type="entry name" value="BCA_ABC_TP_C"/>
    <property type="match status" value="1"/>
</dbReference>
<dbReference type="CDD" id="cd03219">
    <property type="entry name" value="ABC_Mj1267_LivG_branched"/>
    <property type="match status" value="1"/>
</dbReference>
<dbReference type="GO" id="GO:0005524">
    <property type="term" value="F:ATP binding"/>
    <property type="evidence" value="ECO:0007669"/>
    <property type="project" value="UniProtKB-KW"/>
</dbReference>
<dbReference type="PANTHER" id="PTHR45772">
    <property type="entry name" value="CONSERVED COMPONENT OF ABC TRANSPORTER FOR NATURAL AMINO ACIDS-RELATED"/>
    <property type="match status" value="1"/>
</dbReference>
<dbReference type="GO" id="GO:0042941">
    <property type="term" value="P:D-alanine transmembrane transport"/>
    <property type="evidence" value="ECO:0007669"/>
    <property type="project" value="TreeGrafter"/>
</dbReference>
<feature type="domain" description="ABC transporter" evidence="4">
    <location>
        <begin position="6"/>
        <end position="239"/>
    </location>
</feature>
<dbReference type="OrthoDB" id="9805514at2"/>
<dbReference type="Gene3D" id="3.40.50.300">
    <property type="entry name" value="P-loop containing nucleotide triphosphate hydrolases"/>
    <property type="match status" value="1"/>
</dbReference>
<dbReference type="InterPro" id="IPR003593">
    <property type="entry name" value="AAA+_ATPase"/>
</dbReference>
<evidence type="ECO:0000256" key="2">
    <source>
        <dbReference type="ARBA" id="ARBA00022741"/>
    </source>
</evidence>
<proteinExistence type="predicted"/>
<dbReference type="AlphaFoldDB" id="A0A3L8P8T6"/>
<evidence type="ECO:0000313" key="6">
    <source>
        <dbReference type="Proteomes" id="UP000281708"/>
    </source>
</evidence>
<keyword evidence="3 5" id="KW-0067">ATP-binding</keyword>
<dbReference type="GO" id="GO:0015808">
    <property type="term" value="P:L-alanine transport"/>
    <property type="evidence" value="ECO:0007669"/>
    <property type="project" value="TreeGrafter"/>
</dbReference>
<keyword evidence="6" id="KW-1185">Reference proteome</keyword>
<dbReference type="GO" id="GO:1903805">
    <property type="term" value="P:L-valine import across plasma membrane"/>
    <property type="evidence" value="ECO:0007669"/>
    <property type="project" value="TreeGrafter"/>
</dbReference>
<dbReference type="EMBL" id="RDBE01000001">
    <property type="protein sequence ID" value="RLV50958.1"/>
    <property type="molecule type" value="Genomic_DNA"/>
</dbReference>
<sequence length="246" mass="26155">MTAPILEVEHLGRSFGKVSVIEDLSFDLAAGQTLGIVGPNGAGKSTLLNLVGGVLAPSSGRIRFEGQDVTRLRAEVRARRGIGRSFQVPRPFGGLTVLENLLVAARFAGGRTTPEAGERALQVLETTGLLSQANAPAGSLRLLDRKRLELARGLASGPRLLLLDEIAGGLTEHEVPALVETVREVKESGVTVVWIEHVVHAVLAVADQMMCLTYGRMLALGEPQAVMNDPEVRRVYLGSTPEEALG</sequence>
<dbReference type="GO" id="GO:0005886">
    <property type="term" value="C:plasma membrane"/>
    <property type="evidence" value="ECO:0007669"/>
    <property type="project" value="TreeGrafter"/>
</dbReference>
<dbReference type="PROSITE" id="PS50893">
    <property type="entry name" value="ABC_TRANSPORTER_2"/>
    <property type="match status" value="1"/>
</dbReference>
<dbReference type="InterPro" id="IPR032823">
    <property type="entry name" value="BCA_ABC_TP_C"/>
</dbReference>
<evidence type="ECO:0000256" key="3">
    <source>
        <dbReference type="ARBA" id="ARBA00022840"/>
    </source>
</evidence>
<name>A0A3L8P8T6_9ACTN</name>
<dbReference type="Proteomes" id="UP000281708">
    <property type="component" value="Unassembled WGS sequence"/>
</dbReference>
<evidence type="ECO:0000259" key="4">
    <source>
        <dbReference type="PROSITE" id="PS50893"/>
    </source>
</evidence>
<reference evidence="5 6" key="1">
    <citation type="submission" date="2018-10" db="EMBL/GenBank/DDBJ databases">
        <title>Marmoricola sp. 4Q3S-7 whole genome shotgun sequence.</title>
        <authorList>
            <person name="Li F."/>
        </authorList>
    </citation>
    <scope>NUCLEOTIDE SEQUENCE [LARGE SCALE GENOMIC DNA]</scope>
    <source>
        <strain evidence="5 6">4Q3S-7</strain>
    </source>
</reference>